<dbReference type="EMBL" id="PKUR01000002">
    <property type="protein sequence ID" value="PLW86214.1"/>
    <property type="molecule type" value="Genomic_DNA"/>
</dbReference>
<feature type="domain" description="ABC transporter" evidence="10">
    <location>
        <begin position="256"/>
        <end position="504"/>
    </location>
</feature>
<dbReference type="PROSITE" id="PS50893">
    <property type="entry name" value="ABC_TRANSPORTER_2"/>
    <property type="match status" value="2"/>
</dbReference>
<evidence type="ECO:0000256" key="4">
    <source>
        <dbReference type="ARBA" id="ARBA00022597"/>
    </source>
</evidence>
<dbReference type="InterPro" id="IPR027417">
    <property type="entry name" value="P-loop_NTPase"/>
</dbReference>
<evidence type="ECO:0000256" key="6">
    <source>
        <dbReference type="ARBA" id="ARBA00022741"/>
    </source>
</evidence>
<keyword evidence="4" id="KW-0762">Sugar transport</keyword>
<organism evidence="11 12">
    <name type="scientific">Halioglobus japonicus</name>
    <dbReference type="NCBI Taxonomy" id="930805"/>
    <lineage>
        <taxon>Bacteria</taxon>
        <taxon>Pseudomonadati</taxon>
        <taxon>Pseudomonadota</taxon>
        <taxon>Gammaproteobacteria</taxon>
        <taxon>Cellvibrionales</taxon>
        <taxon>Halieaceae</taxon>
        <taxon>Halioglobus</taxon>
    </lineage>
</organism>
<evidence type="ECO:0000256" key="1">
    <source>
        <dbReference type="ARBA" id="ARBA00004202"/>
    </source>
</evidence>
<sequence>MVITPLLRLKGISKSFASPVLHDIHLDIQPGEIHALMGSNGAGKSTLCNLVAGIHHPDAGSMEFGGHPHAPKSLRDAERSGIQMVMQELSLFPTLSVAENLCFNRLGKRAGLIDHTDLRQRAAAMLAALGMDDIDLQAPVAELGVGLQQLVEIARAISHDVKLLILDEPTASLTDPQIDTLFQRLKAMRERGVSVIYISHRMDEIARIADRVSVLRDGERVATLPVAEATTDTIVELMAGALTAPAAAQTESEQPAAPQVLIKVDRLGLTGSIQNISFEIRAGEVLGIGGLIGSGRTELLRAIFGADRADSGALRFAQDNFQRAQVMRSPREAIDAGIGLVVEDRKGQGLLLQDSISSNMCLGKLRELTHTAGVISAADEHAMASEMREKLQIKCDAFGQPVAQLSGGNQQKVLIARWLLNDLPVLLFDEPTRGVDARAKSSIQSLLGTLAAAGKAVVVVSSETDELIKVSDRILVMSNGRLACEFNAREVTEEQLLQASFKYYSKARHA</sequence>
<dbReference type="InterPro" id="IPR003593">
    <property type="entry name" value="AAA+_ATPase"/>
</dbReference>
<dbReference type="GO" id="GO:0005524">
    <property type="term" value="F:ATP binding"/>
    <property type="evidence" value="ECO:0007669"/>
    <property type="project" value="UniProtKB-KW"/>
</dbReference>
<keyword evidence="5" id="KW-0677">Repeat</keyword>
<dbReference type="KEGG" id="hja:BST95_08145"/>
<dbReference type="InterPro" id="IPR050107">
    <property type="entry name" value="ABC_carbohydrate_import_ATPase"/>
</dbReference>
<reference evidence="11 12" key="1">
    <citation type="submission" date="2018-01" db="EMBL/GenBank/DDBJ databases">
        <title>The draft genome sequence of Halioglobus japonicus S1-36.</title>
        <authorList>
            <person name="Du Z.-J."/>
            <person name="Shi M.-J."/>
        </authorList>
    </citation>
    <scope>NUCLEOTIDE SEQUENCE [LARGE SCALE GENOMIC DNA]</scope>
    <source>
        <strain evidence="11 12">S1-36</strain>
    </source>
</reference>
<dbReference type="GO" id="GO:0016887">
    <property type="term" value="F:ATP hydrolysis activity"/>
    <property type="evidence" value="ECO:0007669"/>
    <property type="project" value="InterPro"/>
</dbReference>
<dbReference type="PANTHER" id="PTHR43790">
    <property type="entry name" value="CARBOHYDRATE TRANSPORT ATP-BINDING PROTEIN MG119-RELATED"/>
    <property type="match status" value="1"/>
</dbReference>
<dbReference type="AlphaFoldDB" id="A0AAP8MEJ7"/>
<dbReference type="SUPFAM" id="SSF52540">
    <property type="entry name" value="P-loop containing nucleoside triphosphate hydrolases"/>
    <property type="match status" value="2"/>
</dbReference>
<dbReference type="PROSITE" id="PS00211">
    <property type="entry name" value="ABC_TRANSPORTER_1"/>
    <property type="match status" value="1"/>
</dbReference>
<keyword evidence="9" id="KW-0472">Membrane</keyword>
<name>A0AAP8MEJ7_9GAMM</name>
<evidence type="ECO:0000256" key="2">
    <source>
        <dbReference type="ARBA" id="ARBA00022448"/>
    </source>
</evidence>
<evidence type="ECO:0000256" key="9">
    <source>
        <dbReference type="ARBA" id="ARBA00023136"/>
    </source>
</evidence>
<comment type="caution">
    <text evidence="11">The sequence shown here is derived from an EMBL/GenBank/DDBJ whole genome shotgun (WGS) entry which is preliminary data.</text>
</comment>
<keyword evidence="6" id="KW-0547">Nucleotide-binding</keyword>
<keyword evidence="3" id="KW-1003">Cell membrane</keyword>
<dbReference type="InterPro" id="IPR017871">
    <property type="entry name" value="ABC_transporter-like_CS"/>
</dbReference>
<dbReference type="Gene3D" id="3.40.50.300">
    <property type="entry name" value="P-loop containing nucleotide triphosphate hydrolases"/>
    <property type="match status" value="2"/>
</dbReference>
<dbReference type="FunFam" id="3.40.50.300:FF:000127">
    <property type="entry name" value="Ribose import ATP-binding protein RbsA"/>
    <property type="match status" value="1"/>
</dbReference>
<dbReference type="CDD" id="cd03216">
    <property type="entry name" value="ABC_Carb_Monos_I"/>
    <property type="match status" value="1"/>
</dbReference>
<keyword evidence="8" id="KW-1278">Translocase</keyword>
<dbReference type="RefSeq" id="WP_084198851.1">
    <property type="nucleotide sequence ID" value="NZ_BMYL01000002.1"/>
</dbReference>
<evidence type="ECO:0000256" key="5">
    <source>
        <dbReference type="ARBA" id="ARBA00022737"/>
    </source>
</evidence>
<accession>A0AAP8MEJ7</accession>
<evidence type="ECO:0000259" key="10">
    <source>
        <dbReference type="PROSITE" id="PS50893"/>
    </source>
</evidence>
<comment type="subcellular location">
    <subcellularLocation>
        <location evidence="1">Cell membrane</location>
        <topology evidence="1">Peripheral membrane protein</topology>
    </subcellularLocation>
</comment>
<dbReference type="Pfam" id="PF00005">
    <property type="entry name" value="ABC_tran"/>
    <property type="match status" value="2"/>
</dbReference>
<dbReference type="PANTHER" id="PTHR43790:SF3">
    <property type="entry name" value="D-ALLOSE IMPORT ATP-BINDING PROTEIN ALSA-RELATED"/>
    <property type="match status" value="1"/>
</dbReference>
<keyword evidence="7 11" id="KW-0067">ATP-binding</keyword>
<evidence type="ECO:0000256" key="3">
    <source>
        <dbReference type="ARBA" id="ARBA00022475"/>
    </source>
</evidence>
<dbReference type="GO" id="GO:0005886">
    <property type="term" value="C:plasma membrane"/>
    <property type="evidence" value="ECO:0007669"/>
    <property type="project" value="UniProtKB-SubCell"/>
</dbReference>
<evidence type="ECO:0000256" key="7">
    <source>
        <dbReference type="ARBA" id="ARBA00022840"/>
    </source>
</evidence>
<evidence type="ECO:0000313" key="12">
    <source>
        <dbReference type="Proteomes" id="UP000235162"/>
    </source>
</evidence>
<dbReference type="InterPro" id="IPR003439">
    <property type="entry name" value="ABC_transporter-like_ATP-bd"/>
</dbReference>
<evidence type="ECO:0000313" key="11">
    <source>
        <dbReference type="EMBL" id="PLW86214.1"/>
    </source>
</evidence>
<feature type="domain" description="ABC transporter" evidence="10">
    <location>
        <begin position="7"/>
        <end position="242"/>
    </location>
</feature>
<keyword evidence="12" id="KW-1185">Reference proteome</keyword>
<evidence type="ECO:0000256" key="8">
    <source>
        <dbReference type="ARBA" id="ARBA00022967"/>
    </source>
</evidence>
<protein>
    <submittedName>
        <fullName evidence="11">Sugar ABC transporter ATP-binding protein</fullName>
    </submittedName>
</protein>
<dbReference type="Proteomes" id="UP000235162">
    <property type="component" value="Unassembled WGS sequence"/>
</dbReference>
<keyword evidence="2" id="KW-0813">Transport</keyword>
<proteinExistence type="predicted"/>
<dbReference type="SMART" id="SM00382">
    <property type="entry name" value="AAA"/>
    <property type="match status" value="2"/>
</dbReference>
<dbReference type="CDD" id="cd03215">
    <property type="entry name" value="ABC_Carb_Monos_II"/>
    <property type="match status" value="1"/>
</dbReference>
<gene>
    <name evidence="11" type="ORF">C0029_07190</name>
</gene>